<dbReference type="Proteomes" id="UP000828390">
    <property type="component" value="Unassembled WGS sequence"/>
</dbReference>
<accession>A0A9D4RWE1</accession>
<organism evidence="1 2">
    <name type="scientific">Dreissena polymorpha</name>
    <name type="common">Zebra mussel</name>
    <name type="synonym">Mytilus polymorpha</name>
    <dbReference type="NCBI Taxonomy" id="45954"/>
    <lineage>
        <taxon>Eukaryota</taxon>
        <taxon>Metazoa</taxon>
        <taxon>Spiralia</taxon>
        <taxon>Lophotrochozoa</taxon>
        <taxon>Mollusca</taxon>
        <taxon>Bivalvia</taxon>
        <taxon>Autobranchia</taxon>
        <taxon>Heteroconchia</taxon>
        <taxon>Euheterodonta</taxon>
        <taxon>Imparidentia</taxon>
        <taxon>Neoheterodontei</taxon>
        <taxon>Myida</taxon>
        <taxon>Dreissenoidea</taxon>
        <taxon>Dreissenidae</taxon>
        <taxon>Dreissena</taxon>
    </lineage>
</organism>
<protein>
    <submittedName>
        <fullName evidence="1">Uncharacterized protein</fullName>
    </submittedName>
</protein>
<proteinExistence type="predicted"/>
<dbReference type="AlphaFoldDB" id="A0A9D4RWE1"/>
<reference evidence="1" key="1">
    <citation type="journal article" date="2019" name="bioRxiv">
        <title>The Genome of the Zebra Mussel, Dreissena polymorpha: A Resource for Invasive Species Research.</title>
        <authorList>
            <person name="McCartney M.A."/>
            <person name="Auch B."/>
            <person name="Kono T."/>
            <person name="Mallez S."/>
            <person name="Zhang Y."/>
            <person name="Obille A."/>
            <person name="Becker A."/>
            <person name="Abrahante J.E."/>
            <person name="Garbe J."/>
            <person name="Badalamenti J.P."/>
            <person name="Herman A."/>
            <person name="Mangelson H."/>
            <person name="Liachko I."/>
            <person name="Sullivan S."/>
            <person name="Sone E.D."/>
            <person name="Koren S."/>
            <person name="Silverstein K.A.T."/>
            <person name="Beckman K.B."/>
            <person name="Gohl D.M."/>
        </authorList>
    </citation>
    <scope>NUCLEOTIDE SEQUENCE</scope>
    <source>
        <strain evidence="1">Duluth1</strain>
        <tissue evidence="1">Whole animal</tissue>
    </source>
</reference>
<gene>
    <name evidence="1" type="ORF">DPMN_007859</name>
</gene>
<dbReference type="Gene3D" id="3.30.70.1820">
    <property type="entry name" value="L1 transposable element, RRM domain"/>
    <property type="match status" value="1"/>
</dbReference>
<evidence type="ECO:0000313" key="1">
    <source>
        <dbReference type="EMBL" id="KAH3883891.1"/>
    </source>
</evidence>
<reference evidence="1" key="2">
    <citation type="submission" date="2020-11" db="EMBL/GenBank/DDBJ databases">
        <authorList>
            <person name="McCartney M.A."/>
            <person name="Auch B."/>
            <person name="Kono T."/>
            <person name="Mallez S."/>
            <person name="Becker A."/>
            <person name="Gohl D.M."/>
            <person name="Silverstein K.A.T."/>
            <person name="Koren S."/>
            <person name="Bechman K.B."/>
            <person name="Herman A."/>
            <person name="Abrahante J.E."/>
            <person name="Garbe J."/>
        </authorList>
    </citation>
    <scope>NUCLEOTIDE SEQUENCE</scope>
    <source>
        <strain evidence="1">Duluth1</strain>
        <tissue evidence="1">Whole animal</tissue>
    </source>
</reference>
<dbReference type="EMBL" id="JAIWYP010000001">
    <property type="protein sequence ID" value="KAH3883891.1"/>
    <property type="molecule type" value="Genomic_DNA"/>
</dbReference>
<comment type="caution">
    <text evidence="1">The sequence shown here is derived from an EMBL/GenBank/DDBJ whole genome shotgun (WGS) entry which is preliminary data.</text>
</comment>
<keyword evidence="2" id="KW-1185">Reference proteome</keyword>
<evidence type="ECO:0000313" key="2">
    <source>
        <dbReference type="Proteomes" id="UP000828390"/>
    </source>
</evidence>
<name>A0A9D4RWE1_DREPO</name>
<sequence length="96" mass="11307">MAQHLGAMLSIDEIDRTHRLGARKHVGSKPRDIIVKLVSYRARQKLYNVKSKAKTPGHYRRVYVNEALTRHRSEIFYDARKLVSDKYVDSAWTHDW</sequence>